<dbReference type="InterPro" id="IPR029787">
    <property type="entry name" value="Nucleotide_cyclase"/>
</dbReference>
<dbReference type="SMART" id="SM00267">
    <property type="entry name" value="GGDEF"/>
    <property type="match status" value="1"/>
</dbReference>
<dbReference type="PANTHER" id="PTHR33121:SF70">
    <property type="entry name" value="SIGNALING PROTEIN YKOW"/>
    <property type="match status" value="1"/>
</dbReference>
<dbReference type="NCBIfam" id="TIGR00254">
    <property type="entry name" value="GGDEF"/>
    <property type="match status" value="1"/>
</dbReference>
<dbReference type="GO" id="GO:0071111">
    <property type="term" value="F:cyclic-guanylate-specific phosphodiesterase activity"/>
    <property type="evidence" value="ECO:0007669"/>
    <property type="project" value="InterPro"/>
</dbReference>
<keyword evidence="4" id="KW-1185">Reference proteome</keyword>
<organism evidence="3 4">
    <name type="scientific">Piscinibacter sakaiensis</name>
    <name type="common">Ideonella sakaiensis</name>
    <dbReference type="NCBI Taxonomy" id="1547922"/>
    <lineage>
        <taxon>Bacteria</taxon>
        <taxon>Pseudomonadati</taxon>
        <taxon>Pseudomonadota</taxon>
        <taxon>Betaproteobacteria</taxon>
        <taxon>Burkholderiales</taxon>
        <taxon>Sphaerotilaceae</taxon>
        <taxon>Piscinibacter</taxon>
    </lineage>
</organism>
<dbReference type="Pfam" id="PF00990">
    <property type="entry name" value="GGDEF"/>
    <property type="match status" value="1"/>
</dbReference>
<feature type="compositionally biased region" description="Basic and acidic residues" evidence="1">
    <location>
        <begin position="292"/>
        <end position="301"/>
    </location>
</feature>
<dbReference type="AlphaFoldDB" id="A0A0K8P7H1"/>
<dbReference type="Gene3D" id="3.30.70.270">
    <property type="match status" value="1"/>
</dbReference>
<dbReference type="STRING" id="1547922.ISF6_4927"/>
<feature type="region of interest" description="Disordered" evidence="1">
    <location>
        <begin position="287"/>
        <end position="315"/>
    </location>
</feature>
<dbReference type="EMBL" id="BBYR01000077">
    <property type="protein sequence ID" value="GAP38469.1"/>
    <property type="molecule type" value="Genomic_DNA"/>
</dbReference>
<name>A0A0K8P7H1_PISS1</name>
<dbReference type="PROSITE" id="PS50887">
    <property type="entry name" value="GGDEF"/>
    <property type="match status" value="1"/>
</dbReference>
<dbReference type="PANTHER" id="PTHR33121">
    <property type="entry name" value="CYCLIC DI-GMP PHOSPHODIESTERASE PDEF"/>
    <property type="match status" value="1"/>
</dbReference>
<reference evidence="4" key="1">
    <citation type="submission" date="2015-07" db="EMBL/GenBank/DDBJ databases">
        <title>Discovery of a poly(ethylene terephthalate assimilation.</title>
        <authorList>
            <person name="Yoshida S."/>
            <person name="Hiraga K."/>
            <person name="Takehana T."/>
            <person name="Taniguchi I."/>
            <person name="Yamaji H."/>
            <person name="Maeda Y."/>
            <person name="Toyohara K."/>
            <person name="Miyamoto K."/>
            <person name="Kimura Y."/>
            <person name="Oda K."/>
        </authorList>
    </citation>
    <scope>NUCLEOTIDE SEQUENCE [LARGE SCALE GENOMIC DNA]</scope>
    <source>
        <strain evidence="4">NBRC 110686 / TISTR 2288 / 201-F6</strain>
    </source>
</reference>
<accession>A0A0K8P7H1</accession>
<dbReference type="InterPro" id="IPR000160">
    <property type="entry name" value="GGDEF_dom"/>
</dbReference>
<gene>
    <name evidence="3" type="ORF">ISF6_4927</name>
</gene>
<feature type="domain" description="GGDEF" evidence="2">
    <location>
        <begin position="167"/>
        <end position="300"/>
    </location>
</feature>
<evidence type="ECO:0000256" key="1">
    <source>
        <dbReference type="SAM" id="MobiDB-lite"/>
    </source>
</evidence>
<dbReference type="SUPFAM" id="SSF55073">
    <property type="entry name" value="Nucleotide cyclase"/>
    <property type="match status" value="1"/>
</dbReference>
<dbReference type="InterPro" id="IPR050706">
    <property type="entry name" value="Cyclic-di-GMP_PDE-like"/>
</dbReference>
<protein>
    <recommendedName>
        <fullName evidence="2">GGDEF domain-containing protein</fullName>
    </recommendedName>
</protein>
<sequence>MNDDDTPAVPLRLLAWPPLPAALDEVLAAAGIERVAVAGVDDARARLHPGDTDLALLDAETLGESAGWPTVTAVLPVVLQTHLAPAAEGSPALWEQAVALGVQDVLVPQPAPSPDLALRLRAAAWRHAQARRARLAYATDLATGLPHGQQLLEHMSHLVALREREPAPMAVLVLRIEGFATAAAAVGAEAAAVLRRKFAVRLRAGLRASDVVASLDGERFAVLLSWIDAPTDVAPVVDKLLRSLRQPFVVAGQPVALALAIGARCYPDDGREAGQLLDEAARRAAEAPALGRDGHANRLERGGPAAAANDDDGRP</sequence>
<evidence type="ECO:0000313" key="3">
    <source>
        <dbReference type="EMBL" id="GAP38469.1"/>
    </source>
</evidence>
<proteinExistence type="predicted"/>
<dbReference type="Proteomes" id="UP000037660">
    <property type="component" value="Unassembled WGS sequence"/>
</dbReference>
<dbReference type="RefSeq" id="WP_054022336.1">
    <property type="nucleotide sequence ID" value="NZ_BBYR01000077.1"/>
</dbReference>
<reference evidence="3 4" key="2">
    <citation type="journal article" date="2016" name="Science">
        <title>A bacterium that degrades and assimilates poly(ethylene terephthalate).</title>
        <authorList>
            <person name="Yoshida S."/>
            <person name="Hiraga K."/>
            <person name="Takehana T."/>
            <person name="Taniguchi I."/>
            <person name="Yamaji H."/>
            <person name="Maeda Y."/>
            <person name="Toyohara K."/>
            <person name="Miyamoto K."/>
            <person name="Kimura Y."/>
            <person name="Oda K."/>
        </authorList>
    </citation>
    <scope>NUCLEOTIDE SEQUENCE [LARGE SCALE GENOMIC DNA]</scope>
    <source>
        <strain evidence="4">NBRC 110686 / TISTR 2288 / 201-F6</strain>
    </source>
</reference>
<comment type="caution">
    <text evidence="3">The sequence shown here is derived from an EMBL/GenBank/DDBJ whole genome shotgun (WGS) entry which is preliminary data.</text>
</comment>
<evidence type="ECO:0000313" key="4">
    <source>
        <dbReference type="Proteomes" id="UP000037660"/>
    </source>
</evidence>
<dbReference type="InterPro" id="IPR043128">
    <property type="entry name" value="Rev_trsase/Diguanyl_cyclase"/>
</dbReference>
<evidence type="ECO:0000259" key="2">
    <source>
        <dbReference type="PROSITE" id="PS50887"/>
    </source>
</evidence>